<dbReference type="AlphaFoldDB" id="A0A9N9EKP0"/>
<keyword evidence="2" id="KW-1185">Reference proteome</keyword>
<protein>
    <submittedName>
        <fullName evidence="1">6667_t:CDS:1</fullName>
    </submittedName>
</protein>
<proteinExistence type="predicted"/>
<gene>
    <name evidence="1" type="ORF">ALEPTO_LOCUS10896</name>
</gene>
<feature type="non-terminal residue" evidence="1">
    <location>
        <position position="1"/>
    </location>
</feature>
<evidence type="ECO:0000313" key="2">
    <source>
        <dbReference type="Proteomes" id="UP000789508"/>
    </source>
</evidence>
<accession>A0A9N9EKP0</accession>
<dbReference type="Proteomes" id="UP000789508">
    <property type="component" value="Unassembled WGS sequence"/>
</dbReference>
<sequence length="77" mass="8839">QWLALPGHNRKVASSSLLGDERLCQDHDWLRSLEDFPLKRKNKIHTSCSLLHSHRAGDDQIRRKLSTNDANIKKNPA</sequence>
<comment type="caution">
    <text evidence="1">The sequence shown here is derived from an EMBL/GenBank/DDBJ whole genome shotgun (WGS) entry which is preliminary data.</text>
</comment>
<evidence type="ECO:0000313" key="1">
    <source>
        <dbReference type="EMBL" id="CAG8682439.1"/>
    </source>
</evidence>
<name>A0A9N9EKP0_9GLOM</name>
<reference evidence="1" key="1">
    <citation type="submission" date="2021-06" db="EMBL/GenBank/DDBJ databases">
        <authorList>
            <person name="Kallberg Y."/>
            <person name="Tangrot J."/>
            <person name="Rosling A."/>
        </authorList>
    </citation>
    <scope>NUCLEOTIDE SEQUENCE</scope>
    <source>
        <strain evidence="1">FL130A</strain>
    </source>
</reference>
<organism evidence="1 2">
    <name type="scientific">Ambispora leptoticha</name>
    <dbReference type="NCBI Taxonomy" id="144679"/>
    <lineage>
        <taxon>Eukaryota</taxon>
        <taxon>Fungi</taxon>
        <taxon>Fungi incertae sedis</taxon>
        <taxon>Mucoromycota</taxon>
        <taxon>Glomeromycotina</taxon>
        <taxon>Glomeromycetes</taxon>
        <taxon>Archaeosporales</taxon>
        <taxon>Ambisporaceae</taxon>
        <taxon>Ambispora</taxon>
    </lineage>
</organism>
<dbReference type="EMBL" id="CAJVPS010014444">
    <property type="protein sequence ID" value="CAG8682439.1"/>
    <property type="molecule type" value="Genomic_DNA"/>
</dbReference>